<feature type="region of interest" description="Disordered" evidence="13">
    <location>
        <begin position="317"/>
        <end position="353"/>
    </location>
</feature>
<dbReference type="OrthoDB" id="6910977at2759"/>
<evidence type="ECO:0000256" key="3">
    <source>
        <dbReference type="ARBA" id="ARBA00006991"/>
    </source>
</evidence>
<dbReference type="PROSITE" id="PS00028">
    <property type="entry name" value="ZINC_FINGER_C2H2_1"/>
    <property type="match status" value="9"/>
</dbReference>
<feature type="domain" description="C2H2-type" evidence="14">
    <location>
        <begin position="395"/>
        <end position="422"/>
    </location>
</feature>
<feature type="region of interest" description="Disordered" evidence="13">
    <location>
        <begin position="231"/>
        <end position="253"/>
    </location>
</feature>
<dbReference type="GO" id="GO:0005634">
    <property type="term" value="C:nucleus"/>
    <property type="evidence" value="ECO:0007669"/>
    <property type="project" value="UniProtKB-SubCell"/>
</dbReference>
<dbReference type="FunFam" id="3.30.160.60:FF:000358">
    <property type="entry name" value="zinc finger protein 24"/>
    <property type="match status" value="1"/>
</dbReference>
<organism evidence="15 16">
    <name type="scientific">Leptobrachium leishanense</name>
    <name type="common">Leishan spiny toad</name>
    <dbReference type="NCBI Taxonomy" id="445787"/>
    <lineage>
        <taxon>Eukaryota</taxon>
        <taxon>Metazoa</taxon>
        <taxon>Chordata</taxon>
        <taxon>Craniata</taxon>
        <taxon>Vertebrata</taxon>
        <taxon>Euteleostomi</taxon>
        <taxon>Amphibia</taxon>
        <taxon>Batrachia</taxon>
        <taxon>Anura</taxon>
        <taxon>Pelobatoidea</taxon>
        <taxon>Megophryidae</taxon>
        <taxon>Leptobrachium</taxon>
    </lineage>
</organism>
<feature type="domain" description="C2H2-type" evidence="14">
    <location>
        <begin position="423"/>
        <end position="450"/>
    </location>
</feature>
<evidence type="ECO:0000256" key="5">
    <source>
        <dbReference type="ARBA" id="ARBA00022737"/>
    </source>
</evidence>
<dbReference type="PANTHER" id="PTHR23235">
    <property type="entry name" value="KRUEPPEL-LIKE TRANSCRIPTION FACTOR"/>
    <property type="match status" value="1"/>
</dbReference>
<evidence type="ECO:0000313" key="16">
    <source>
        <dbReference type="Proteomes" id="UP000694569"/>
    </source>
</evidence>
<evidence type="ECO:0000256" key="2">
    <source>
        <dbReference type="ARBA" id="ARBA00004123"/>
    </source>
</evidence>
<dbReference type="GO" id="GO:0000981">
    <property type="term" value="F:DNA-binding transcription factor activity, RNA polymerase II-specific"/>
    <property type="evidence" value="ECO:0007669"/>
    <property type="project" value="TreeGrafter"/>
</dbReference>
<dbReference type="FunFam" id="3.30.160.60:FF:000100">
    <property type="entry name" value="Zinc finger 45-like"/>
    <property type="match status" value="1"/>
</dbReference>
<feature type="domain" description="C2H2-type" evidence="14">
    <location>
        <begin position="620"/>
        <end position="647"/>
    </location>
</feature>
<keyword evidence="6 12" id="KW-0863">Zinc-finger</keyword>
<keyword evidence="16" id="KW-1185">Reference proteome</keyword>
<comment type="subcellular location">
    <subcellularLocation>
        <location evidence="2">Nucleus</location>
    </subcellularLocation>
</comment>
<evidence type="ECO:0000313" key="15">
    <source>
        <dbReference type="Ensembl" id="ENSLLEP00000014866.1"/>
    </source>
</evidence>
<evidence type="ECO:0000259" key="14">
    <source>
        <dbReference type="PROSITE" id="PS50157"/>
    </source>
</evidence>
<sequence length="661" mass="74350">MRNPTHSDAMNKEREHEVGERILDLTLEILFLVTGEDYIIVKKPRDYDTQITHSHESGSIRTCVTSMEPPTPQLLNEQKILELSNQIIRLLTGEGWQCGEGHGDPDDNVIMEDRQAVGSPDFSTAKISSTAQVPSRFCLSRENIKPEFINGTDLTMLHQQGPSDRARRASESPGRGGGDLTKMCAKTKYPSTQSDTDRRGEGDLTVPGCRTPLESTCAFIKAEETSGCRVDLSNTGVDPPTEQTQAGDKPSHVTKERFANERPHGDPEICPPTEIEHPATHIKEESDPSDQDYLTVIYSPTKHEETDDMTDFLKEASTSDEEENLTDTDDTPSNQTQTEYPSTQDEDMSLGKHCAPSSVHYITETSSAFLQLETSPSEDPRIVTQNRAHTKPRPYSCSECGKCFTQKSNLSTHFKIHTGEKPYSCLVCGKCFIQKGLLERHQKTHTGEKPYSCAKCTKCFTHSQYLIQHQRIHSEVKPYSCFECGKSFNQKQNLNSHRRLHTGNTDSFPCPECGKCFTHKSSLTKHLKIHTGEKPFSCSVCGKSFRHKSNLTTHFTIHTGERPFACLECGKSFSQKPHLVQHQRLHTGETPFSCPQCGKGFNQKPHLIYHQRLHTGETPFSCTECGKGFRRKDNLLYHLRTHKRQKLFSCPEGGQGYPQQD</sequence>
<keyword evidence="5" id="KW-0677">Repeat</keyword>
<feature type="domain" description="C2H2-type" evidence="14">
    <location>
        <begin position="536"/>
        <end position="563"/>
    </location>
</feature>
<evidence type="ECO:0000256" key="7">
    <source>
        <dbReference type="ARBA" id="ARBA00022833"/>
    </source>
</evidence>
<keyword evidence="8" id="KW-0805">Transcription regulation</keyword>
<feature type="compositionally biased region" description="Polar residues" evidence="13">
    <location>
        <begin position="332"/>
        <end position="343"/>
    </location>
</feature>
<dbReference type="Pfam" id="PF00096">
    <property type="entry name" value="zf-C2H2"/>
    <property type="match status" value="9"/>
</dbReference>
<evidence type="ECO:0000256" key="10">
    <source>
        <dbReference type="ARBA" id="ARBA00023163"/>
    </source>
</evidence>
<evidence type="ECO:0000256" key="1">
    <source>
        <dbReference type="ARBA" id="ARBA00003767"/>
    </source>
</evidence>
<dbReference type="FunFam" id="3.30.160.60:FF:002093">
    <property type="match status" value="1"/>
</dbReference>
<feature type="domain" description="C2H2-type" evidence="14">
    <location>
        <begin position="451"/>
        <end position="478"/>
    </location>
</feature>
<name>A0A8C5MNV3_9ANUR</name>
<feature type="region of interest" description="Disordered" evidence="13">
    <location>
        <begin position="157"/>
        <end position="207"/>
    </location>
</feature>
<dbReference type="Gene3D" id="3.30.160.60">
    <property type="entry name" value="Classic Zinc Finger"/>
    <property type="match status" value="9"/>
</dbReference>
<feature type="domain" description="C2H2-type" evidence="14">
    <location>
        <begin position="479"/>
        <end position="506"/>
    </location>
</feature>
<reference evidence="15" key="1">
    <citation type="submission" date="2025-08" db="UniProtKB">
        <authorList>
            <consortium name="Ensembl"/>
        </authorList>
    </citation>
    <scope>IDENTIFICATION</scope>
</reference>
<accession>A0A8C5MNV3</accession>
<protein>
    <recommendedName>
        <fullName evidence="14">C2H2-type domain-containing protein</fullName>
    </recommendedName>
</protein>
<evidence type="ECO:0000256" key="4">
    <source>
        <dbReference type="ARBA" id="ARBA00022723"/>
    </source>
</evidence>
<dbReference type="GeneTree" id="ENSGT01150000286944"/>
<feature type="domain" description="C2H2-type" evidence="14">
    <location>
        <begin position="508"/>
        <end position="535"/>
    </location>
</feature>
<dbReference type="PROSITE" id="PS50157">
    <property type="entry name" value="ZINC_FINGER_C2H2_2"/>
    <property type="match status" value="9"/>
</dbReference>
<dbReference type="Proteomes" id="UP000694569">
    <property type="component" value="Unplaced"/>
</dbReference>
<evidence type="ECO:0000256" key="6">
    <source>
        <dbReference type="ARBA" id="ARBA00022771"/>
    </source>
</evidence>
<evidence type="ECO:0000256" key="12">
    <source>
        <dbReference type="PROSITE-ProRule" id="PRU00042"/>
    </source>
</evidence>
<dbReference type="FunFam" id="3.30.160.60:FF:002343">
    <property type="entry name" value="Zinc finger protein 33A"/>
    <property type="match status" value="1"/>
</dbReference>
<dbReference type="AlphaFoldDB" id="A0A8C5MNV3"/>
<keyword evidence="4" id="KW-0479">Metal-binding</keyword>
<evidence type="ECO:0000256" key="11">
    <source>
        <dbReference type="ARBA" id="ARBA00023242"/>
    </source>
</evidence>
<dbReference type="Ensembl" id="ENSLLET00000015442.1">
    <property type="protein sequence ID" value="ENSLLEP00000014866.1"/>
    <property type="gene ID" value="ENSLLEG00000009318.1"/>
</dbReference>
<dbReference type="GO" id="GO:0000978">
    <property type="term" value="F:RNA polymerase II cis-regulatory region sequence-specific DNA binding"/>
    <property type="evidence" value="ECO:0007669"/>
    <property type="project" value="TreeGrafter"/>
</dbReference>
<keyword evidence="10" id="KW-0804">Transcription</keyword>
<dbReference type="InterPro" id="IPR036236">
    <property type="entry name" value="Znf_C2H2_sf"/>
</dbReference>
<reference evidence="15" key="2">
    <citation type="submission" date="2025-09" db="UniProtKB">
        <authorList>
            <consortium name="Ensembl"/>
        </authorList>
    </citation>
    <scope>IDENTIFICATION</scope>
</reference>
<feature type="compositionally biased region" description="Polar residues" evidence="13">
    <location>
        <begin position="232"/>
        <end position="246"/>
    </location>
</feature>
<dbReference type="FunFam" id="3.30.160.60:FF:002208">
    <property type="entry name" value="Zinc finger protein 787"/>
    <property type="match status" value="1"/>
</dbReference>
<dbReference type="SMART" id="SM00355">
    <property type="entry name" value="ZnF_C2H2"/>
    <property type="match status" value="9"/>
</dbReference>
<keyword evidence="9" id="KW-0238">DNA-binding</keyword>
<feature type="domain" description="C2H2-type" evidence="14">
    <location>
        <begin position="564"/>
        <end position="591"/>
    </location>
</feature>
<evidence type="ECO:0000256" key="13">
    <source>
        <dbReference type="SAM" id="MobiDB-lite"/>
    </source>
</evidence>
<dbReference type="SUPFAM" id="SSF57667">
    <property type="entry name" value="beta-beta-alpha zinc fingers"/>
    <property type="match status" value="5"/>
</dbReference>
<dbReference type="FunFam" id="3.30.160.60:FF:001437">
    <property type="entry name" value="Zinc finger protein 594"/>
    <property type="match status" value="1"/>
</dbReference>
<dbReference type="FunFam" id="3.30.160.60:FF:000478">
    <property type="entry name" value="Zinc finger protein 133"/>
    <property type="match status" value="1"/>
</dbReference>
<evidence type="ECO:0000256" key="9">
    <source>
        <dbReference type="ARBA" id="ARBA00023125"/>
    </source>
</evidence>
<keyword evidence="11" id="KW-0539">Nucleus</keyword>
<dbReference type="PANTHER" id="PTHR23235:SF120">
    <property type="entry name" value="KRUPPEL-LIKE FACTOR 15"/>
    <property type="match status" value="1"/>
</dbReference>
<dbReference type="InterPro" id="IPR013087">
    <property type="entry name" value="Znf_C2H2_type"/>
</dbReference>
<dbReference type="FunFam" id="3.30.160.60:FF:002274">
    <property type="entry name" value="Zinc finger protein 432"/>
    <property type="match status" value="1"/>
</dbReference>
<comment type="similarity">
    <text evidence="3">Belongs to the krueppel C2H2-type zinc-finger protein family.</text>
</comment>
<feature type="domain" description="C2H2-type" evidence="14">
    <location>
        <begin position="592"/>
        <end position="619"/>
    </location>
</feature>
<comment type="function">
    <text evidence="1">May be involved in transcriptional regulation.</text>
</comment>
<proteinExistence type="inferred from homology"/>
<evidence type="ECO:0000256" key="8">
    <source>
        <dbReference type="ARBA" id="ARBA00023015"/>
    </source>
</evidence>
<feature type="compositionally biased region" description="Acidic residues" evidence="13">
    <location>
        <begin position="318"/>
        <end position="330"/>
    </location>
</feature>
<dbReference type="GO" id="GO:0008270">
    <property type="term" value="F:zinc ion binding"/>
    <property type="evidence" value="ECO:0007669"/>
    <property type="project" value="UniProtKB-KW"/>
</dbReference>
<keyword evidence="7" id="KW-0862">Zinc</keyword>
<dbReference type="FunFam" id="3.30.160.60:FF:000060">
    <property type="entry name" value="zinc finger protein 436"/>
    <property type="match status" value="1"/>
</dbReference>